<evidence type="ECO:0000313" key="4">
    <source>
        <dbReference type="EMBL" id="EON67904.1"/>
    </source>
</evidence>
<dbReference type="RefSeq" id="XP_007783221.1">
    <property type="nucleotide sequence ID" value="XM_007785031.1"/>
</dbReference>
<dbReference type="STRING" id="1168221.R7Z1I6"/>
<dbReference type="InterPro" id="IPR054293">
    <property type="entry name" value="DUF7029"/>
</dbReference>
<dbReference type="InterPro" id="IPR055647">
    <property type="entry name" value="DUF7223"/>
</dbReference>
<reference evidence="5" key="1">
    <citation type="submission" date="2012-06" db="EMBL/GenBank/DDBJ databases">
        <title>The genome sequence of Coniosporium apollinis CBS 100218.</title>
        <authorList>
            <consortium name="The Broad Institute Genome Sequencing Platform"/>
            <person name="Cuomo C."/>
            <person name="Gorbushina A."/>
            <person name="Noack S."/>
            <person name="Walker B."/>
            <person name="Young S.K."/>
            <person name="Zeng Q."/>
            <person name="Gargeya S."/>
            <person name="Fitzgerald M."/>
            <person name="Haas B."/>
            <person name="Abouelleil A."/>
            <person name="Alvarado L."/>
            <person name="Arachchi H.M."/>
            <person name="Berlin A.M."/>
            <person name="Chapman S.B."/>
            <person name="Goldberg J."/>
            <person name="Griggs A."/>
            <person name="Gujja S."/>
            <person name="Hansen M."/>
            <person name="Howarth C."/>
            <person name="Imamovic A."/>
            <person name="Larimer J."/>
            <person name="McCowan C."/>
            <person name="Montmayeur A."/>
            <person name="Murphy C."/>
            <person name="Neiman D."/>
            <person name="Pearson M."/>
            <person name="Priest M."/>
            <person name="Roberts A."/>
            <person name="Saif S."/>
            <person name="Shea T."/>
            <person name="Sisk P."/>
            <person name="Sykes S."/>
            <person name="Wortman J."/>
            <person name="Nusbaum C."/>
            <person name="Birren B."/>
        </authorList>
    </citation>
    <scope>NUCLEOTIDE SEQUENCE [LARGE SCALE GENOMIC DNA]</scope>
    <source>
        <strain evidence="5">CBS 100218</strain>
    </source>
</reference>
<evidence type="ECO:0000259" key="2">
    <source>
        <dbReference type="Pfam" id="PF22974"/>
    </source>
</evidence>
<proteinExistence type="predicted"/>
<gene>
    <name evidence="4" type="ORF">W97_07401</name>
</gene>
<dbReference type="HOGENOM" id="CLU_006356_0_0_1"/>
<dbReference type="AlphaFoldDB" id="R7Z1I6"/>
<dbReference type="Proteomes" id="UP000016924">
    <property type="component" value="Unassembled WGS sequence"/>
</dbReference>
<evidence type="ECO:0000259" key="3">
    <source>
        <dbReference type="Pfam" id="PF23865"/>
    </source>
</evidence>
<dbReference type="OrthoDB" id="160645at2759"/>
<sequence length="972" mass="105430">MYASMASGTAVFESTAAPTKTLLPAVHWDHQKSNIDNLRPVEANSGVPLYYDQHGSGGRADPRKEAMMAFMTPYFKTPSVVLDHSDFVKSVTYQQGALSIVFTSPAAYSRASSSWSVDNGLLMVTYTQGCGGYWDGERCYFQVHDVNFNPKTGSAIAKGTPAGLNDVIDKIDLEWGTWKPSPTTVSGSRPTSAGTDPAFSGSGDDGDTCYAPVDTRYGLPTACLGDYFDEDLDVDLGYQKLEAFSFADLVLEAVPELGEDEIVADSDEEFEDIEFLTDAELAELFPEAKNKRDTLSRRALLESVKKAKDSLANGAKATWNAASNAGSAVVNGVKKVPAATVKAVKDEVQKITADPVGFGLSIAKNHPAGYLANKVLKFQKEFDQKFDKIFLPAQPSECKKNEADPQKKAAINAKCKPNDSKVKVTQSPWGEQLLLKSFVTKSTKDKGGVKKSSQFSGHLDLYCVDCGIQGSIAMKGKITVAPLDGVTDGTVTFDADIKAGLKIGIDAAIKHKLKPEEATLFKVALPAFNLPGGVAVGPILTLGANFEFEAIASGTILAGAEYRLAKATYTYNFKDKSSFQAGWTPRFEPIFQAEGELEVSAKVGLPIDLALGMHILGGSCKYCKWDVHIKNTPSLKAAAQVAAKIGLNEDGKLEGGIESSNGCKGISTSLKWKNELQAGYSAGPWTGGVPIHDTGYQSITQGCIPLKKSKTASKRAELGAPWRHGLMVRQDNTTVPANETVIDVTENVITDLEFIGYHDPNITASPYNDTNGYEFTTIMDYSQQFALTSCTDGNVYIHSPADQYNEDIDVHCGDLWAHAESVAVMDGSYHILHYYNNTMSATGVSRLRVSDEEEIPSSSVYVALVPFDIDEDPSTPDVYVALDADFNMFFPVECAYTNSSLPSKVFLVKDPAEGMEMLKSEDVVYSITGGKVSECYFLALVQGSQEEGLYESELEIENREDWELEYNFDDEL</sequence>
<dbReference type="eggNOG" id="ENOG502SHMP">
    <property type="taxonomic scope" value="Eukaryota"/>
</dbReference>
<feature type="compositionally biased region" description="Polar residues" evidence="1">
    <location>
        <begin position="180"/>
        <end position="194"/>
    </location>
</feature>
<dbReference type="EMBL" id="JH767591">
    <property type="protein sequence ID" value="EON67904.1"/>
    <property type="molecule type" value="Genomic_DNA"/>
</dbReference>
<accession>R7Z1I6</accession>
<evidence type="ECO:0000256" key="1">
    <source>
        <dbReference type="SAM" id="MobiDB-lite"/>
    </source>
</evidence>
<dbReference type="GeneID" id="19904712"/>
<dbReference type="Pfam" id="PF22974">
    <property type="entry name" value="DUF7029"/>
    <property type="match status" value="1"/>
</dbReference>
<dbReference type="Pfam" id="PF23865">
    <property type="entry name" value="DUF7223"/>
    <property type="match status" value="1"/>
</dbReference>
<name>R7Z1I6_CONA1</name>
<feature type="domain" description="DUF7029" evidence="2">
    <location>
        <begin position="74"/>
        <end position="171"/>
    </location>
</feature>
<protein>
    <submittedName>
        <fullName evidence="4">Uncharacterized protein</fullName>
    </submittedName>
</protein>
<dbReference type="OMA" id="IYCVGCG"/>
<feature type="domain" description="DUF7223" evidence="3">
    <location>
        <begin position="458"/>
        <end position="644"/>
    </location>
</feature>
<keyword evidence="5" id="KW-1185">Reference proteome</keyword>
<evidence type="ECO:0000313" key="5">
    <source>
        <dbReference type="Proteomes" id="UP000016924"/>
    </source>
</evidence>
<feature type="region of interest" description="Disordered" evidence="1">
    <location>
        <begin position="180"/>
        <end position="205"/>
    </location>
</feature>
<organism evidence="4 5">
    <name type="scientific">Coniosporium apollinis (strain CBS 100218)</name>
    <name type="common">Rock-inhabiting black yeast</name>
    <dbReference type="NCBI Taxonomy" id="1168221"/>
    <lineage>
        <taxon>Eukaryota</taxon>
        <taxon>Fungi</taxon>
        <taxon>Dikarya</taxon>
        <taxon>Ascomycota</taxon>
        <taxon>Pezizomycotina</taxon>
        <taxon>Dothideomycetes</taxon>
        <taxon>Dothideomycetes incertae sedis</taxon>
        <taxon>Coniosporium</taxon>
    </lineage>
</organism>